<dbReference type="SMART" id="SM00460">
    <property type="entry name" value="TGc"/>
    <property type="match status" value="1"/>
</dbReference>
<evidence type="ECO:0000313" key="3">
    <source>
        <dbReference type="Proteomes" id="UP000469724"/>
    </source>
</evidence>
<sequence length="283" mass="30781">MRPVLFRGEHETSYRYSRPVFLEPHLVRLAPLDSASQRLGFFSLEVSPPPAGRCDILDASGNPATRLWFDGLHESLTVCTRFEARTLRANPFDYLLDPAAAHLPVQLSEHEREALGPYLAAQGCPACGGLGMELAAACGGLPVDFLNCLTDWLYRNVRVEVREAPGVWEPARTLALSRGACRDVTLVFLEVCRQAGLPARFVSGYQAGDADQKDRDLHAWPEAYLPGAGWRGYDPTLGLAAADAHLALAAAHHPELCMPLSGTFRGAGVAASLSHRIRLETEA</sequence>
<evidence type="ECO:0000259" key="1">
    <source>
        <dbReference type="SMART" id="SM00460"/>
    </source>
</evidence>
<proteinExistence type="predicted"/>
<keyword evidence="3" id="KW-1185">Reference proteome</keyword>
<dbReference type="Pfam" id="PF08379">
    <property type="entry name" value="Bact_transglu_N"/>
    <property type="match status" value="1"/>
</dbReference>
<accession>A0A7K3NJV0</accession>
<dbReference type="Proteomes" id="UP000469724">
    <property type="component" value="Unassembled WGS sequence"/>
</dbReference>
<dbReference type="PANTHER" id="PTHR33490">
    <property type="entry name" value="BLR5614 PROTEIN-RELATED"/>
    <property type="match status" value="1"/>
</dbReference>
<gene>
    <name evidence="2" type="ORF">G3N56_06980</name>
</gene>
<dbReference type="InterPro" id="IPR013589">
    <property type="entry name" value="Bac_transglu_N"/>
</dbReference>
<evidence type="ECO:0000313" key="2">
    <source>
        <dbReference type="EMBL" id="NDY56486.1"/>
    </source>
</evidence>
<dbReference type="Gene3D" id="3.10.620.30">
    <property type="match status" value="1"/>
</dbReference>
<name>A0A7K3NJV0_9BACT</name>
<organism evidence="2 3">
    <name type="scientific">Desulfolutivibrio sulfodismutans</name>
    <dbReference type="NCBI Taxonomy" id="63561"/>
    <lineage>
        <taxon>Bacteria</taxon>
        <taxon>Pseudomonadati</taxon>
        <taxon>Thermodesulfobacteriota</taxon>
        <taxon>Desulfovibrionia</taxon>
        <taxon>Desulfovibrionales</taxon>
        <taxon>Desulfovibrionaceae</taxon>
        <taxon>Desulfolutivibrio</taxon>
    </lineage>
</organism>
<dbReference type="Pfam" id="PF01841">
    <property type="entry name" value="Transglut_core"/>
    <property type="match status" value="1"/>
</dbReference>
<dbReference type="EMBL" id="JAAGRQ010000020">
    <property type="protein sequence ID" value="NDY56486.1"/>
    <property type="molecule type" value="Genomic_DNA"/>
</dbReference>
<dbReference type="SUPFAM" id="SSF54001">
    <property type="entry name" value="Cysteine proteinases"/>
    <property type="match status" value="1"/>
</dbReference>
<dbReference type="InterPro" id="IPR038765">
    <property type="entry name" value="Papain-like_cys_pep_sf"/>
</dbReference>
<protein>
    <submittedName>
        <fullName evidence="2">Transglutaminase family protein</fullName>
    </submittedName>
</protein>
<dbReference type="PANTHER" id="PTHR33490:SF1">
    <property type="entry name" value="SLL1233 PROTEIN"/>
    <property type="match status" value="1"/>
</dbReference>
<dbReference type="InterPro" id="IPR002931">
    <property type="entry name" value="Transglutaminase-like"/>
</dbReference>
<dbReference type="AlphaFoldDB" id="A0A7K3NJV0"/>
<comment type="caution">
    <text evidence="2">The sequence shown here is derived from an EMBL/GenBank/DDBJ whole genome shotgun (WGS) entry which is preliminary data.</text>
</comment>
<feature type="domain" description="Transglutaminase-like" evidence="1">
    <location>
        <begin position="173"/>
        <end position="237"/>
    </location>
</feature>
<reference evidence="2 3" key="1">
    <citation type="submission" date="2020-02" db="EMBL/GenBank/DDBJ databases">
        <title>Comparative genomics of sulfur disproportionating microorganisms.</title>
        <authorList>
            <person name="Ward L.M."/>
            <person name="Bertran E."/>
            <person name="Johnston D.T."/>
        </authorList>
    </citation>
    <scope>NUCLEOTIDE SEQUENCE [LARGE SCALE GENOMIC DNA]</scope>
    <source>
        <strain evidence="2 3">DSM 3696</strain>
    </source>
</reference>